<dbReference type="Proteomes" id="UP001497482">
    <property type="component" value="Chromosome 9"/>
</dbReference>
<name>A0AAV2MU68_KNICA</name>
<dbReference type="AlphaFoldDB" id="A0AAV2MU68"/>
<protein>
    <submittedName>
        <fullName evidence="2">Uncharacterized protein</fullName>
    </submittedName>
</protein>
<feature type="region of interest" description="Disordered" evidence="1">
    <location>
        <begin position="15"/>
        <end position="35"/>
    </location>
</feature>
<sequence>MPCASPSLPLVSARCGACSERPSPPRSPERTGLSRSSVMGCVSRLLKRSSRSLSLTFCAQREEVEASAWAELLPDATMTHGDCLYAWIILFLQPTELYTVE</sequence>
<organism evidence="2 3">
    <name type="scientific">Knipowitschia caucasica</name>
    <name type="common">Caucasian dwarf goby</name>
    <name type="synonym">Pomatoschistus caucasicus</name>
    <dbReference type="NCBI Taxonomy" id="637954"/>
    <lineage>
        <taxon>Eukaryota</taxon>
        <taxon>Metazoa</taxon>
        <taxon>Chordata</taxon>
        <taxon>Craniata</taxon>
        <taxon>Vertebrata</taxon>
        <taxon>Euteleostomi</taxon>
        <taxon>Actinopterygii</taxon>
        <taxon>Neopterygii</taxon>
        <taxon>Teleostei</taxon>
        <taxon>Neoteleostei</taxon>
        <taxon>Acanthomorphata</taxon>
        <taxon>Gobiaria</taxon>
        <taxon>Gobiiformes</taxon>
        <taxon>Gobioidei</taxon>
        <taxon>Gobiidae</taxon>
        <taxon>Gobiinae</taxon>
        <taxon>Knipowitschia</taxon>
    </lineage>
</organism>
<accession>A0AAV2MU68</accession>
<evidence type="ECO:0000313" key="3">
    <source>
        <dbReference type="Proteomes" id="UP001497482"/>
    </source>
</evidence>
<keyword evidence="3" id="KW-1185">Reference proteome</keyword>
<dbReference type="EMBL" id="OZ035831">
    <property type="protein sequence ID" value="CAL1616546.1"/>
    <property type="molecule type" value="Genomic_DNA"/>
</dbReference>
<evidence type="ECO:0000256" key="1">
    <source>
        <dbReference type="SAM" id="MobiDB-lite"/>
    </source>
</evidence>
<reference evidence="2 3" key="1">
    <citation type="submission" date="2024-04" db="EMBL/GenBank/DDBJ databases">
        <authorList>
            <person name="Waldvogel A.-M."/>
            <person name="Schoenle A."/>
        </authorList>
    </citation>
    <scope>NUCLEOTIDE SEQUENCE [LARGE SCALE GENOMIC DNA]</scope>
</reference>
<gene>
    <name evidence="2" type="ORF">KC01_LOCUS42281</name>
</gene>
<proteinExistence type="predicted"/>
<evidence type="ECO:0000313" key="2">
    <source>
        <dbReference type="EMBL" id="CAL1616546.1"/>
    </source>
</evidence>